<sequence length="224" mass="23806">MNVATATATPVRRSNTTYRWIRQFHLWIGAWGALAAVIYGFTGLVMNHRFGDGAWPQGENKELARTELQIPADAQSSPEALSLWLQSTQGLDAQVIRKGPPGGGKDAAKDGAKGEAKAGPPPKWTLSGGTATSAWSMEYTPGNATAEVKHTEHDTLSAFNRLHKGVGGGIGWTILADSFAIGMLLLGLSGIWMWARGRSAKDVVVSVLSVSVVVMLVVLVPALF</sequence>
<dbReference type="PANTHER" id="PTHR40115">
    <property type="entry name" value="INNER MEMBRANE PROTEIN WITH PEPSY TM HELIX"/>
    <property type="match status" value="1"/>
</dbReference>
<evidence type="ECO:0000256" key="2">
    <source>
        <dbReference type="SAM" id="Phobius"/>
    </source>
</evidence>
<dbReference type="EMBL" id="JAJGAK010000003">
    <property type="protein sequence ID" value="MCC8363942.1"/>
    <property type="molecule type" value="Genomic_DNA"/>
</dbReference>
<feature type="transmembrane region" description="Helical" evidence="2">
    <location>
        <begin position="24"/>
        <end position="46"/>
    </location>
</feature>
<reference evidence="3" key="1">
    <citation type="submission" date="2021-10" db="EMBL/GenBank/DDBJ databases">
        <authorList>
            <person name="Lyu M."/>
            <person name="Wang X."/>
            <person name="Meng X."/>
            <person name="Xu K."/>
        </authorList>
    </citation>
    <scope>NUCLEOTIDE SEQUENCE</scope>
    <source>
        <strain evidence="3">A6</strain>
    </source>
</reference>
<feature type="region of interest" description="Disordered" evidence="1">
    <location>
        <begin position="95"/>
        <end position="127"/>
    </location>
</feature>
<gene>
    <name evidence="3" type="ORF">LK996_12755</name>
</gene>
<proteinExistence type="predicted"/>
<keyword evidence="2" id="KW-0472">Membrane</keyword>
<evidence type="ECO:0000313" key="4">
    <source>
        <dbReference type="Proteomes" id="UP001165293"/>
    </source>
</evidence>
<dbReference type="RefSeq" id="WP_230527734.1">
    <property type="nucleotide sequence ID" value="NZ_JAJGAK010000003.1"/>
</dbReference>
<comment type="caution">
    <text evidence="3">The sequence shown here is derived from an EMBL/GenBank/DDBJ whole genome shotgun (WGS) entry which is preliminary data.</text>
</comment>
<evidence type="ECO:0000256" key="1">
    <source>
        <dbReference type="SAM" id="MobiDB-lite"/>
    </source>
</evidence>
<feature type="transmembrane region" description="Helical" evidence="2">
    <location>
        <begin position="170"/>
        <end position="191"/>
    </location>
</feature>
<feature type="compositionally biased region" description="Basic and acidic residues" evidence="1">
    <location>
        <begin position="106"/>
        <end position="116"/>
    </location>
</feature>
<dbReference type="Proteomes" id="UP001165293">
    <property type="component" value="Unassembled WGS sequence"/>
</dbReference>
<evidence type="ECO:0000313" key="3">
    <source>
        <dbReference type="EMBL" id="MCC8363942.1"/>
    </source>
</evidence>
<accession>A0ABS8JK13</accession>
<dbReference type="InterPro" id="IPR032307">
    <property type="entry name" value="PepSY_TM-like_2"/>
</dbReference>
<keyword evidence="4" id="KW-1185">Reference proteome</keyword>
<dbReference type="PANTHER" id="PTHR40115:SF1">
    <property type="entry name" value="INNER MEMBRANE PROTEIN WITH PEPSY TM HELIX"/>
    <property type="match status" value="1"/>
</dbReference>
<dbReference type="InterPro" id="IPR005625">
    <property type="entry name" value="PepSY-ass_TM"/>
</dbReference>
<protein>
    <submittedName>
        <fullName evidence="3">PepSY-associated TM helix domain-containing protein</fullName>
    </submittedName>
</protein>
<dbReference type="Pfam" id="PF03929">
    <property type="entry name" value="PepSY_TM"/>
    <property type="match status" value="1"/>
</dbReference>
<organism evidence="3 4">
    <name type="scientific">Noviluteimonas lactosilytica</name>
    <dbReference type="NCBI Taxonomy" id="2888523"/>
    <lineage>
        <taxon>Bacteria</taxon>
        <taxon>Pseudomonadati</taxon>
        <taxon>Pseudomonadota</taxon>
        <taxon>Gammaproteobacteria</taxon>
        <taxon>Lysobacterales</taxon>
        <taxon>Lysobacteraceae</taxon>
        <taxon>Noviluteimonas</taxon>
    </lineage>
</organism>
<keyword evidence="2" id="KW-0812">Transmembrane</keyword>
<name>A0ABS8JK13_9GAMM</name>
<keyword evidence="2" id="KW-1133">Transmembrane helix</keyword>
<feature type="transmembrane region" description="Helical" evidence="2">
    <location>
        <begin position="203"/>
        <end position="223"/>
    </location>
</feature>